<dbReference type="GO" id="GO:0061542">
    <property type="term" value="F:3-demethylubiquinol 3-O-methyltransferase activity"/>
    <property type="evidence" value="ECO:0007669"/>
    <property type="project" value="UniProtKB-EC"/>
</dbReference>
<proteinExistence type="predicted"/>
<gene>
    <name evidence="2" type="ORF">ACFPJ5_16720</name>
</gene>
<name>A0ABD5RFG5_9EURY</name>
<dbReference type="SUPFAM" id="SSF53335">
    <property type="entry name" value="S-adenosyl-L-methionine-dependent methyltransferases"/>
    <property type="match status" value="1"/>
</dbReference>
<dbReference type="EC" id="2.1.1.64" evidence="2"/>
<dbReference type="PANTHER" id="PTHR43861">
    <property type="entry name" value="TRANS-ACONITATE 2-METHYLTRANSFERASE-RELATED"/>
    <property type="match status" value="1"/>
</dbReference>
<keyword evidence="2" id="KW-0489">Methyltransferase</keyword>
<dbReference type="GO" id="GO:0102208">
    <property type="term" value="F:2-polyprenyl-6-hydroxyphenol methylase activity"/>
    <property type="evidence" value="ECO:0007669"/>
    <property type="project" value="UniProtKB-EC"/>
</dbReference>
<dbReference type="InterPro" id="IPR013216">
    <property type="entry name" value="Methyltransf_11"/>
</dbReference>
<dbReference type="InterPro" id="IPR029063">
    <property type="entry name" value="SAM-dependent_MTases_sf"/>
</dbReference>
<comment type="caution">
    <text evidence="2">The sequence shown here is derived from an EMBL/GenBank/DDBJ whole genome shotgun (WGS) entry which is preliminary data.</text>
</comment>
<dbReference type="CDD" id="cd02440">
    <property type="entry name" value="AdoMet_MTases"/>
    <property type="match status" value="1"/>
</dbReference>
<organism evidence="2 3">
    <name type="scientific">Salinirubrum litoreum</name>
    <dbReference type="NCBI Taxonomy" id="1126234"/>
    <lineage>
        <taxon>Archaea</taxon>
        <taxon>Methanobacteriati</taxon>
        <taxon>Methanobacteriota</taxon>
        <taxon>Stenosarchaea group</taxon>
        <taxon>Halobacteria</taxon>
        <taxon>Halobacteriales</taxon>
        <taxon>Haloferacaceae</taxon>
        <taxon>Salinirubrum</taxon>
    </lineage>
</organism>
<dbReference type="AlphaFoldDB" id="A0ABD5RFG5"/>
<keyword evidence="2" id="KW-0808">Transferase</keyword>
<reference evidence="2 3" key="1">
    <citation type="journal article" date="2019" name="Int. J. Syst. Evol. Microbiol.">
        <title>The Global Catalogue of Microorganisms (GCM) 10K type strain sequencing project: providing services to taxonomists for standard genome sequencing and annotation.</title>
        <authorList>
            <consortium name="The Broad Institute Genomics Platform"/>
            <consortium name="The Broad Institute Genome Sequencing Center for Infectious Disease"/>
            <person name="Wu L."/>
            <person name="Ma J."/>
        </authorList>
    </citation>
    <scope>NUCLEOTIDE SEQUENCE [LARGE SCALE GENOMIC DNA]</scope>
    <source>
        <strain evidence="2 3">CGMCC 1.12237</strain>
    </source>
</reference>
<sequence>MTVTDADPNSLNSHENVVFDRSLKTCPKWLRERIISDLSKETRLLDIGCGAATLTTHLKKETGAEVIGVDVDRPSLVAGRSDNASDLLLGEGAHLPIADGAVDVIIAIESIEHIPDAKEFVIEARRVLSEGGVLWIKTPNRRAHDLFQLAKRNWSLNRHFHVSLFTPGELQNTLSEWAQSWVRPGLAEYQREKLAGIHPVIGWIADRVPFESLPLATQPSLVVRAERQ</sequence>
<dbReference type="Proteomes" id="UP001596201">
    <property type="component" value="Unassembled WGS sequence"/>
</dbReference>
<evidence type="ECO:0000259" key="1">
    <source>
        <dbReference type="Pfam" id="PF08241"/>
    </source>
</evidence>
<dbReference type="RefSeq" id="WP_227230843.1">
    <property type="nucleotide sequence ID" value="NZ_JAJCVJ010000002.1"/>
</dbReference>
<dbReference type="EMBL" id="JBHSKX010000002">
    <property type="protein sequence ID" value="MFC5368571.1"/>
    <property type="molecule type" value="Genomic_DNA"/>
</dbReference>
<evidence type="ECO:0000313" key="2">
    <source>
        <dbReference type="EMBL" id="MFC5368571.1"/>
    </source>
</evidence>
<dbReference type="Pfam" id="PF08241">
    <property type="entry name" value="Methyltransf_11"/>
    <property type="match status" value="1"/>
</dbReference>
<evidence type="ECO:0000313" key="3">
    <source>
        <dbReference type="Proteomes" id="UP001596201"/>
    </source>
</evidence>
<protein>
    <submittedName>
        <fullName evidence="2">Class I SAM-dependent methyltransferase</fullName>
        <ecNumber evidence="2">2.1.1.222</ecNumber>
        <ecNumber evidence="2">2.1.1.64</ecNumber>
    </submittedName>
</protein>
<dbReference type="Gene3D" id="3.40.50.150">
    <property type="entry name" value="Vaccinia Virus protein VP39"/>
    <property type="match status" value="1"/>
</dbReference>
<feature type="domain" description="Methyltransferase type 11" evidence="1">
    <location>
        <begin position="45"/>
        <end position="136"/>
    </location>
</feature>
<accession>A0ABD5RFG5</accession>
<keyword evidence="3" id="KW-1185">Reference proteome</keyword>
<dbReference type="GO" id="GO:0032259">
    <property type="term" value="P:methylation"/>
    <property type="evidence" value="ECO:0007669"/>
    <property type="project" value="UniProtKB-KW"/>
</dbReference>
<dbReference type="EC" id="2.1.1.222" evidence="2"/>